<protein>
    <submittedName>
        <fullName evidence="1">Uncharacterized protein</fullName>
    </submittedName>
</protein>
<dbReference type="EMBL" id="KQ435048">
    <property type="protein sequence ID" value="KZC14211.1"/>
    <property type="molecule type" value="Genomic_DNA"/>
</dbReference>
<evidence type="ECO:0000313" key="2">
    <source>
        <dbReference type="Proteomes" id="UP000076502"/>
    </source>
</evidence>
<name>A0A154PQN2_DUFNO</name>
<dbReference type="Proteomes" id="UP000076502">
    <property type="component" value="Unassembled WGS sequence"/>
</dbReference>
<accession>A0A154PQN2</accession>
<gene>
    <name evidence="1" type="ORF">WN55_06618</name>
</gene>
<keyword evidence="2" id="KW-1185">Reference proteome</keyword>
<sequence length="58" mass="6543">MKLQMYRDVGISDVQSLTGQSPRDVQGVEKLHVTSTIVGFTDIMWQFVVFVSINTIII</sequence>
<proteinExistence type="predicted"/>
<reference evidence="1 2" key="1">
    <citation type="submission" date="2015-07" db="EMBL/GenBank/DDBJ databases">
        <title>The genome of Dufourea novaeangliae.</title>
        <authorList>
            <person name="Pan H."/>
            <person name="Kapheim K."/>
        </authorList>
    </citation>
    <scope>NUCLEOTIDE SEQUENCE [LARGE SCALE GENOMIC DNA]</scope>
    <source>
        <strain evidence="1">0120121106</strain>
        <tissue evidence="1">Whole body</tissue>
    </source>
</reference>
<organism evidence="1 2">
    <name type="scientific">Dufourea novaeangliae</name>
    <name type="common">Sweat bee</name>
    <dbReference type="NCBI Taxonomy" id="178035"/>
    <lineage>
        <taxon>Eukaryota</taxon>
        <taxon>Metazoa</taxon>
        <taxon>Ecdysozoa</taxon>
        <taxon>Arthropoda</taxon>
        <taxon>Hexapoda</taxon>
        <taxon>Insecta</taxon>
        <taxon>Pterygota</taxon>
        <taxon>Neoptera</taxon>
        <taxon>Endopterygota</taxon>
        <taxon>Hymenoptera</taxon>
        <taxon>Apocrita</taxon>
        <taxon>Aculeata</taxon>
        <taxon>Apoidea</taxon>
        <taxon>Anthophila</taxon>
        <taxon>Halictidae</taxon>
        <taxon>Rophitinae</taxon>
        <taxon>Dufourea</taxon>
    </lineage>
</organism>
<dbReference type="AlphaFoldDB" id="A0A154PQN2"/>
<evidence type="ECO:0000313" key="1">
    <source>
        <dbReference type="EMBL" id="KZC14211.1"/>
    </source>
</evidence>